<dbReference type="NCBIfam" id="TIGR04346">
    <property type="entry name" value="DotA_TraY"/>
    <property type="match status" value="1"/>
</dbReference>
<keyword evidence="1" id="KW-0472">Membrane</keyword>
<evidence type="ECO:0000256" key="1">
    <source>
        <dbReference type="SAM" id="Phobius"/>
    </source>
</evidence>
<protein>
    <submittedName>
        <fullName evidence="2">DotA/TraY family protein</fullName>
    </submittedName>
</protein>
<evidence type="ECO:0000313" key="2">
    <source>
        <dbReference type="EMBL" id="HAG2011842.1"/>
    </source>
</evidence>
<reference evidence="2" key="1">
    <citation type="journal article" date="2018" name="Genome Biol.">
        <title>SKESA: strategic k-mer extension for scrupulous assemblies.</title>
        <authorList>
            <person name="Souvorov A."/>
            <person name="Agarwala R."/>
            <person name="Lipman D.J."/>
        </authorList>
    </citation>
    <scope>NUCLEOTIDE SEQUENCE</scope>
    <source>
        <strain evidence="2">MA.CK_98/00002963</strain>
    </source>
</reference>
<sequence length="362" mass="39658">MCTIHITPRCRRPARGQIFLKKLKVDGDSFSFSLPSRHFRLNPAPSPRVMYATDARAQAQEKASGIRLVLPGKTERLITTAIWQVTIPDIPEFDALHVIQWILPSPLAPLMSDNTWLWPAIPGAPALSAGDWPVMDTDPSTLRRVRRRSFSVIDTKNRKGYITRRFQCFPLAPLPPEGNYDCIPDFVIDPGQEKTIGCTAGPLWGATHLGTSQDRGSRAAYGYIYLIDSMIRPPLMVFGFFFASVAVVASGTILNALFGAALVNVQVNSFTGVFSLAGFLLIYARICTTIVAAIFALQAYLPDHVINFLGGRDGANTLGNLTSSVKDIFAGSNRNIRHTPGVKEDRLKNVTQGDNSKDGIKG</sequence>
<dbReference type="AlphaFoldDB" id="A0A759NU34"/>
<name>A0A759NU34_SALER</name>
<keyword evidence="1" id="KW-1133">Transmembrane helix</keyword>
<dbReference type="EMBL" id="DAAXPK010000010">
    <property type="protein sequence ID" value="HAG2011842.1"/>
    <property type="molecule type" value="Genomic_DNA"/>
</dbReference>
<reference evidence="2" key="2">
    <citation type="submission" date="2020-02" db="EMBL/GenBank/DDBJ databases">
        <authorList>
            <consortium name="NCBI Pathogen Detection Project"/>
        </authorList>
    </citation>
    <scope>NUCLEOTIDE SEQUENCE</scope>
    <source>
        <strain evidence="2">MA.CK_98/00002963</strain>
    </source>
</reference>
<accession>A0A759NU34</accession>
<organism evidence="2">
    <name type="scientific">Salmonella enterica</name>
    <name type="common">Salmonella choleraesuis</name>
    <dbReference type="NCBI Taxonomy" id="28901"/>
    <lineage>
        <taxon>Bacteria</taxon>
        <taxon>Pseudomonadati</taxon>
        <taxon>Pseudomonadota</taxon>
        <taxon>Gammaproteobacteria</taxon>
        <taxon>Enterobacterales</taxon>
        <taxon>Enterobacteriaceae</taxon>
        <taxon>Salmonella</taxon>
    </lineage>
</organism>
<proteinExistence type="predicted"/>
<dbReference type="InterPro" id="IPR027628">
    <property type="entry name" value="DotA_TraY"/>
</dbReference>
<comment type="caution">
    <text evidence="2">The sequence shown here is derived from an EMBL/GenBank/DDBJ whole genome shotgun (WGS) entry which is preliminary data.</text>
</comment>
<feature type="transmembrane region" description="Helical" evidence="1">
    <location>
        <begin position="273"/>
        <end position="297"/>
    </location>
</feature>
<feature type="transmembrane region" description="Helical" evidence="1">
    <location>
        <begin position="235"/>
        <end position="261"/>
    </location>
</feature>
<keyword evidence="1" id="KW-0812">Transmembrane</keyword>
<gene>
    <name evidence="2" type="ORF">G8O32_004152</name>
</gene>